<keyword evidence="6 7" id="KW-0472">Membrane</keyword>
<organism evidence="10 11">
    <name type="scientific">Promethearchaeum syntrophicum</name>
    <dbReference type="NCBI Taxonomy" id="2594042"/>
    <lineage>
        <taxon>Archaea</taxon>
        <taxon>Promethearchaeati</taxon>
        <taxon>Promethearchaeota</taxon>
        <taxon>Promethearchaeia</taxon>
        <taxon>Promethearchaeales</taxon>
        <taxon>Promethearchaeaceae</taxon>
        <taxon>Promethearchaeum</taxon>
    </lineage>
</organism>
<evidence type="ECO:0000259" key="8">
    <source>
        <dbReference type="PROSITE" id="PS50893"/>
    </source>
</evidence>
<dbReference type="AlphaFoldDB" id="A0A5B9D8S4"/>
<keyword evidence="5 7" id="KW-1133">Transmembrane helix</keyword>
<dbReference type="Pfam" id="PF00664">
    <property type="entry name" value="ABC_membrane"/>
    <property type="match status" value="1"/>
</dbReference>
<evidence type="ECO:0000313" key="11">
    <source>
        <dbReference type="Proteomes" id="UP000321408"/>
    </source>
</evidence>
<dbReference type="InterPro" id="IPR027417">
    <property type="entry name" value="P-loop_NTPase"/>
</dbReference>
<evidence type="ECO:0000256" key="6">
    <source>
        <dbReference type="ARBA" id="ARBA00023136"/>
    </source>
</evidence>
<dbReference type="EMBL" id="CP042905">
    <property type="protein sequence ID" value="QEE15668.1"/>
    <property type="molecule type" value="Genomic_DNA"/>
</dbReference>
<evidence type="ECO:0000256" key="1">
    <source>
        <dbReference type="ARBA" id="ARBA00004141"/>
    </source>
</evidence>
<dbReference type="InterPro" id="IPR011527">
    <property type="entry name" value="ABC1_TM_dom"/>
</dbReference>
<feature type="transmembrane region" description="Helical" evidence="7">
    <location>
        <begin position="57"/>
        <end position="81"/>
    </location>
</feature>
<dbReference type="GO" id="GO:0034040">
    <property type="term" value="F:ATPase-coupled lipid transmembrane transporter activity"/>
    <property type="evidence" value="ECO:0007669"/>
    <property type="project" value="TreeGrafter"/>
</dbReference>
<keyword evidence="3" id="KW-0547">Nucleotide-binding</keyword>
<reference evidence="10 11" key="2">
    <citation type="journal article" date="2024" name="Int. J. Syst. Evol. Microbiol.">
        <title>Promethearchaeum syntrophicum gen. nov., sp. nov., an anaerobic, obligately syntrophic archaeon, the first isolate of the lineage 'Asgard' archaea, and proposal of the new archaeal phylum Promethearchaeota phyl. nov. and kingdom Promethearchaeati regn. nov.</title>
        <authorList>
            <person name="Imachi H."/>
            <person name="Nobu M.K."/>
            <person name="Kato S."/>
            <person name="Takaki Y."/>
            <person name="Miyazaki M."/>
            <person name="Miyata M."/>
            <person name="Ogawara M."/>
            <person name="Saito Y."/>
            <person name="Sakai S."/>
            <person name="Tahara Y.O."/>
            <person name="Takano Y."/>
            <person name="Tasumi E."/>
            <person name="Uematsu K."/>
            <person name="Yoshimura T."/>
            <person name="Itoh T."/>
            <person name="Ohkuma M."/>
            <person name="Takai K."/>
        </authorList>
    </citation>
    <scope>NUCLEOTIDE SEQUENCE [LARGE SCALE GENOMIC DNA]</scope>
    <source>
        <strain evidence="10 11">MK-D1</strain>
    </source>
</reference>
<dbReference type="InterPro" id="IPR017871">
    <property type="entry name" value="ABC_transporter-like_CS"/>
</dbReference>
<dbReference type="FunFam" id="3.40.50.300:FF:000218">
    <property type="entry name" value="Multidrug ABC transporter ATP-binding protein"/>
    <property type="match status" value="1"/>
</dbReference>
<dbReference type="KEGG" id="psyt:DSAG12_01495"/>
<dbReference type="PROSITE" id="PS00211">
    <property type="entry name" value="ABC_TRANSPORTER_1"/>
    <property type="match status" value="1"/>
</dbReference>
<feature type="transmembrane region" description="Helical" evidence="7">
    <location>
        <begin position="20"/>
        <end position="45"/>
    </location>
</feature>
<evidence type="ECO:0000256" key="5">
    <source>
        <dbReference type="ARBA" id="ARBA00022989"/>
    </source>
</evidence>
<reference evidence="10 11" key="1">
    <citation type="journal article" date="2020" name="Nature">
        <title>Isolation of an archaeon at the prokaryote-eukaryote interface.</title>
        <authorList>
            <person name="Imachi H."/>
            <person name="Nobu M.K."/>
            <person name="Nakahara N."/>
            <person name="Morono Y."/>
            <person name="Ogawara M."/>
            <person name="Takaki Y."/>
            <person name="Takano Y."/>
            <person name="Uematsu K."/>
            <person name="Ikuta T."/>
            <person name="Ito M."/>
            <person name="Matsui Y."/>
            <person name="Miyazaki M."/>
            <person name="Murata K."/>
            <person name="Saito Y."/>
            <person name="Sakai S."/>
            <person name="Song C."/>
            <person name="Tasumi E."/>
            <person name="Yamanaka Y."/>
            <person name="Yamaguchi T."/>
            <person name="Kamagata Y."/>
            <person name="Tamaki H."/>
            <person name="Takai K."/>
        </authorList>
    </citation>
    <scope>NUCLEOTIDE SEQUENCE [LARGE SCALE GENOMIC DNA]</scope>
    <source>
        <strain evidence="10 11">MK-D1</strain>
    </source>
</reference>
<evidence type="ECO:0000259" key="9">
    <source>
        <dbReference type="PROSITE" id="PS50929"/>
    </source>
</evidence>
<evidence type="ECO:0000256" key="3">
    <source>
        <dbReference type="ARBA" id="ARBA00022741"/>
    </source>
</evidence>
<evidence type="ECO:0000256" key="7">
    <source>
        <dbReference type="SAM" id="Phobius"/>
    </source>
</evidence>
<gene>
    <name evidence="10" type="ORF">DSAG12_01495</name>
</gene>
<keyword evidence="4 10" id="KW-0067">ATP-binding</keyword>
<comment type="subcellular location">
    <subcellularLocation>
        <location evidence="1">Membrane</location>
        <topology evidence="1">Multi-pass membrane protein</topology>
    </subcellularLocation>
</comment>
<protein>
    <submittedName>
        <fullName evidence="10">ABC transporter ATP-binding protein</fullName>
    </submittedName>
</protein>
<dbReference type="PANTHER" id="PTHR24221">
    <property type="entry name" value="ATP-BINDING CASSETTE SUB-FAMILY B"/>
    <property type="match status" value="1"/>
</dbReference>
<dbReference type="SUPFAM" id="SSF52540">
    <property type="entry name" value="P-loop containing nucleoside triphosphate hydrolases"/>
    <property type="match status" value="1"/>
</dbReference>
<sequence>MDTKKLRKFISYYKPHKKIFIIDMICAFGVAALDLIFPMISNIFFNDFIPNRNISALLIYSVVLLILYLIRSVANYIMAYWGHMVGIKMEFDMRIDLFKHFQTMPFSFYDDRKTGQLMSRLVGDLREVSELAHHGPEDLFISVVMISISFIYLMLVNWALTLIIFSFVLVQLWFSLTKRWKMREAFRGTRKEHASINAKIENSISGIRVCKSFANEEYEVDKFQVENLKYRRSYKNAYKVMAEFSAGNNFMMEILSLVAIAVGALFLYFEIPNSDFNLADLMTFLLFTAIFIRPIRRLLQFTQQYQMGAAGFERFYELMELKPDIADKESAIEMVDPKGKIEFKDISFGYNEHLGNVLDKFNLSIDEGKTVALVGPSGVGKTTISHLIPRFYDITEGKGEILIDGVNIKDIKLESIRKNIGFVQQDVFIFFGTIEDNIIYGKPEATEQEIIFAAKQANIHDFIMSLPEGYESYVGERGVKLSGGQKQRIALARIFLKNPPMLILDEATSSLDNATELQIQEAIEKIAKNRTTLIVAHRLSTIMNADEILVLEKGKIVERGSHKALLKSNGLYAKLYLAQFQGFIPDLIKTA</sequence>
<dbReference type="PROSITE" id="PS50893">
    <property type="entry name" value="ABC_TRANSPORTER_2"/>
    <property type="match status" value="1"/>
</dbReference>
<evidence type="ECO:0000256" key="2">
    <source>
        <dbReference type="ARBA" id="ARBA00022692"/>
    </source>
</evidence>
<proteinExistence type="predicted"/>
<dbReference type="InterPro" id="IPR003439">
    <property type="entry name" value="ABC_transporter-like_ATP-bd"/>
</dbReference>
<dbReference type="Gene3D" id="1.20.1560.10">
    <property type="entry name" value="ABC transporter type 1, transmembrane domain"/>
    <property type="match status" value="1"/>
</dbReference>
<dbReference type="CDD" id="cd03251">
    <property type="entry name" value="ABCC_MsbA"/>
    <property type="match status" value="1"/>
</dbReference>
<dbReference type="Gene3D" id="3.40.50.300">
    <property type="entry name" value="P-loop containing nucleotide triphosphate hydrolases"/>
    <property type="match status" value="1"/>
</dbReference>
<dbReference type="Proteomes" id="UP000321408">
    <property type="component" value="Chromosome"/>
</dbReference>
<feature type="transmembrane region" description="Helical" evidence="7">
    <location>
        <begin position="276"/>
        <end position="295"/>
    </location>
</feature>
<keyword evidence="11" id="KW-1185">Reference proteome</keyword>
<dbReference type="OrthoDB" id="121502at2157"/>
<dbReference type="SUPFAM" id="SSF90123">
    <property type="entry name" value="ABC transporter transmembrane region"/>
    <property type="match status" value="1"/>
</dbReference>
<dbReference type="GO" id="GO:0016020">
    <property type="term" value="C:membrane"/>
    <property type="evidence" value="ECO:0007669"/>
    <property type="project" value="UniProtKB-SubCell"/>
</dbReference>
<feature type="transmembrane region" description="Helical" evidence="7">
    <location>
        <begin position="150"/>
        <end position="174"/>
    </location>
</feature>
<evidence type="ECO:0000256" key="4">
    <source>
        <dbReference type="ARBA" id="ARBA00022840"/>
    </source>
</evidence>
<feature type="domain" description="ABC transporter" evidence="8">
    <location>
        <begin position="341"/>
        <end position="578"/>
    </location>
</feature>
<feature type="transmembrane region" description="Helical" evidence="7">
    <location>
        <begin position="250"/>
        <end position="269"/>
    </location>
</feature>
<dbReference type="PANTHER" id="PTHR24221:SF654">
    <property type="entry name" value="ATP-BINDING CASSETTE SUB-FAMILY B MEMBER 6"/>
    <property type="match status" value="1"/>
</dbReference>
<evidence type="ECO:0000313" key="10">
    <source>
        <dbReference type="EMBL" id="QEE15668.1"/>
    </source>
</evidence>
<dbReference type="Pfam" id="PF00005">
    <property type="entry name" value="ABC_tran"/>
    <property type="match status" value="1"/>
</dbReference>
<name>A0A5B9D8S4_9ARCH</name>
<dbReference type="RefSeq" id="WP_147662569.1">
    <property type="nucleotide sequence ID" value="NZ_CP042905.2"/>
</dbReference>
<dbReference type="GO" id="GO:0016887">
    <property type="term" value="F:ATP hydrolysis activity"/>
    <property type="evidence" value="ECO:0007669"/>
    <property type="project" value="InterPro"/>
</dbReference>
<dbReference type="SMART" id="SM00382">
    <property type="entry name" value="AAA"/>
    <property type="match status" value="1"/>
</dbReference>
<feature type="domain" description="ABC transmembrane type-1" evidence="9">
    <location>
        <begin position="21"/>
        <end position="307"/>
    </location>
</feature>
<dbReference type="InterPro" id="IPR003593">
    <property type="entry name" value="AAA+_ATPase"/>
</dbReference>
<dbReference type="CDD" id="cd18549">
    <property type="entry name" value="ABC_6TM_YwjA_like"/>
    <property type="match status" value="1"/>
</dbReference>
<dbReference type="InterPro" id="IPR036640">
    <property type="entry name" value="ABC1_TM_sf"/>
</dbReference>
<dbReference type="GO" id="GO:0140359">
    <property type="term" value="F:ABC-type transporter activity"/>
    <property type="evidence" value="ECO:0007669"/>
    <property type="project" value="InterPro"/>
</dbReference>
<accession>A0A5B9D8S4</accession>
<dbReference type="GeneID" id="41329488"/>
<dbReference type="InterPro" id="IPR039421">
    <property type="entry name" value="Type_1_exporter"/>
</dbReference>
<keyword evidence="2 7" id="KW-0812">Transmembrane</keyword>
<dbReference type="PROSITE" id="PS50929">
    <property type="entry name" value="ABC_TM1F"/>
    <property type="match status" value="1"/>
</dbReference>
<dbReference type="GO" id="GO:0005524">
    <property type="term" value="F:ATP binding"/>
    <property type="evidence" value="ECO:0007669"/>
    <property type="project" value="UniProtKB-KW"/>
</dbReference>